<evidence type="ECO:0000259" key="1">
    <source>
        <dbReference type="Pfam" id="PF07561"/>
    </source>
</evidence>
<dbReference type="STRING" id="656914.SAMN00017405_2132"/>
<evidence type="ECO:0000313" key="2">
    <source>
        <dbReference type="EMBL" id="SMB81386.1"/>
    </source>
</evidence>
<dbReference type="RefSeq" id="WP_084052090.1">
    <property type="nucleotide sequence ID" value="NZ_FWWT01000007.1"/>
</dbReference>
<dbReference type="OrthoDB" id="1756089at2"/>
<organism evidence="2 3">
    <name type="scientific">Desulfonispora thiosulfatigenes DSM 11270</name>
    <dbReference type="NCBI Taxonomy" id="656914"/>
    <lineage>
        <taxon>Bacteria</taxon>
        <taxon>Bacillati</taxon>
        <taxon>Bacillota</taxon>
        <taxon>Clostridia</taxon>
        <taxon>Eubacteriales</taxon>
        <taxon>Peptococcaceae</taxon>
        <taxon>Desulfonispora</taxon>
    </lineage>
</organism>
<proteinExistence type="predicted"/>
<dbReference type="AlphaFoldDB" id="A0A1W1UJW4"/>
<protein>
    <recommendedName>
        <fullName evidence="1">DUF1540 domain-containing protein</fullName>
    </recommendedName>
</protein>
<accession>A0A1W1UJW4</accession>
<dbReference type="InterPro" id="IPR011437">
    <property type="entry name" value="DUF1540"/>
</dbReference>
<dbReference type="Proteomes" id="UP000192731">
    <property type="component" value="Unassembled WGS sequence"/>
</dbReference>
<dbReference type="EMBL" id="FWWT01000007">
    <property type="protein sequence ID" value="SMB81386.1"/>
    <property type="molecule type" value="Genomic_DNA"/>
</dbReference>
<dbReference type="Pfam" id="PF07561">
    <property type="entry name" value="DUF1540"/>
    <property type="match status" value="1"/>
</dbReference>
<keyword evidence="3" id="KW-1185">Reference proteome</keyword>
<feature type="domain" description="DUF1540" evidence="1">
    <location>
        <begin position="7"/>
        <end position="48"/>
    </location>
</feature>
<reference evidence="2 3" key="1">
    <citation type="submission" date="2017-04" db="EMBL/GenBank/DDBJ databases">
        <authorList>
            <person name="Afonso C.L."/>
            <person name="Miller P.J."/>
            <person name="Scott M.A."/>
            <person name="Spackman E."/>
            <person name="Goraichik I."/>
            <person name="Dimitrov K.M."/>
            <person name="Suarez D.L."/>
            <person name="Swayne D.E."/>
        </authorList>
    </citation>
    <scope>NUCLEOTIDE SEQUENCE [LARGE SCALE GENOMIC DNA]</scope>
    <source>
        <strain evidence="2 3">DSM 11270</strain>
    </source>
</reference>
<sequence length="52" mass="5666">MSGNKSIGCSVRECKFHVESSNLCSLENIMVTKHGQGKSIECTDCASFKARN</sequence>
<evidence type="ECO:0000313" key="3">
    <source>
        <dbReference type="Proteomes" id="UP000192731"/>
    </source>
</evidence>
<gene>
    <name evidence="2" type="ORF">SAMN00017405_2132</name>
</gene>
<name>A0A1W1UJW4_DESTI</name>